<sequence length="64" mass="7433">MARTFRRNDVDAFEARRAAFARQTDRRERARQFDDMDLDGEAVASRPLHGRAARAEARRALGWD</sequence>
<gene>
    <name evidence="1" type="ORF">KIKIMORA_04550</name>
</gene>
<accession>A0A9E7MRZ0</accession>
<protein>
    <submittedName>
        <fullName evidence="1">Uncharacterized protein</fullName>
    </submittedName>
</protein>
<dbReference type="Proteomes" id="UP001056576">
    <property type="component" value="Segment"/>
</dbReference>
<reference evidence="1 2" key="1">
    <citation type="submission" date="2022-05" db="EMBL/GenBank/DDBJ databases">
        <authorList>
            <person name="Friedrich I."/>
            <person name="Poehlein A."/>
            <person name="Schneider D."/>
            <person name="Hertel R."/>
            <person name="Daniel R."/>
        </authorList>
    </citation>
    <scope>NUCLEOTIDE SEQUENCE [LARGE SCALE GENOMIC DNA]</scope>
</reference>
<name>A0A9E7MRZ0_9CAUD</name>
<proteinExistence type="predicted"/>
<dbReference type="EMBL" id="ON529857">
    <property type="protein sequence ID" value="USN15573.1"/>
    <property type="molecule type" value="Genomic_DNA"/>
</dbReference>
<keyword evidence="2" id="KW-1185">Reference proteome</keyword>
<organism evidence="1 2">
    <name type="scientific">Brevundimonas phage vB_BpoS-Kikimora</name>
    <dbReference type="NCBI Taxonomy" id="2948601"/>
    <lineage>
        <taxon>Viruses</taxon>
        <taxon>Duplodnaviria</taxon>
        <taxon>Heunggongvirae</taxon>
        <taxon>Uroviricota</taxon>
        <taxon>Caudoviricetes</taxon>
        <taxon>Jeanschmidtviridae</taxon>
        <taxon>Kikimoravirus</taxon>
        <taxon>Kikimoravirus kikimora</taxon>
    </lineage>
</organism>
<evidence type="ECO:0000313" key="1">
    <source>
        <dbReference type="EMBL" id="USN15573.1"/>
    </source>
</evidence>
<evidence type="ECO:0000313" key="2">
    <source>
        <dbReference type="Proteomes" id="UP001056576"/>
    </source>
</evidence>